<dbReference type="Proteomes" id="UP000320011">
    <property type="component" value="Unassembled WGS sequence"/>
</dbReference>
<comment type="caution">
    <text evidence="2">The sequence shown here is derived from an EMBL/GenBank/DDBJ whole genome shotgun (WGS) entry which is preliminary data.</text>
</comment>
<evidence type="ECO:0000313" key="3">
    <source>
        <dbReference type="Proteomes" id="UP000320011"/>
    </source>
</evidence>
<name>A0A558DE87_9PSEU</name>
<reference evidence="2 3" key="2">
    <citation type="submission" date="2019-08" db="EMBL/GenBank/DDBJ databases">
        <title>Amycolatopsis acidicola sp. nov., isolated from peat swamp forest soil.</title>
        <authorList>
            <person name="Srisuk N."/>
        </authorList>
    </citation>
    <scope>NUCLEOTIDE SEQUENCE [LARGE SCALE GENOMIC DNA]</scope>
    <source>
        <strain evidence="2 3">TBRC 6029</strain>
    </source>
</reference>
<sequence length="83" mass="8913">MPVHDPVRPAFGLVLRPEIAALSMSGSSLIVALNALALKRLRLPAPWPHGGASPGQDGQRGLSDAHQEADRGHRADEREQHQP</sequence>
<gene>
    <name evidence="2" type="ORF">FNH05_05510</name>
</gene>
<dbReference type="AlphaFoldDB" id="A0A558DE87"/>
<organism evidence="2 3">
    <name type="scientific">Amycolatopsis rhizosphaerae</name>
    <dbReference type="NCBI Taxonomy" id="2053003"/>
    <lineage>
        <taxon>Bacteria</taxon>
        <taxon>Bacillati</taxon>
        <taxon>Actinomycetota</taxon>
        <taxon>Actinomycetes</taxon>
        <taxon>Pseudonocardiales</taxon>
        <taxon>Pseudonocardiaceae</taxon>
        <taxon>Amycolatopsis</taxon>
    </lineage>
</organism>
<feature type="region of interest" description="Disordered" evidence="1">
    <location>
        <begin position="44"/>
        <end position="83"/>
    </location>
</feature>
<evidence type="ECO:0000313" key="2">
    <source>
        <dbReference type="EMBL" id="TVT59334.1"/>
    </source>
</evidence>
<proteinExistence type="predicted"/>
<protein>
    <submittedName>
        <fullName evidence="2">Uncharacterized protein</fullName>
    </submittedName>
</protein>
<feature type="compositionally biased region" description="Basic and acidic residues" evidence="1">
    <location>
        <begin position="63"/>
        <end position="83"/>
    </location>
</feature>
<dbReference type="EMBL" id="VJWX01000031">
    <property type="protein sequence ID" value="TVT59334.1"/>
    <property type="molecule type" value="Genomic_DNA"/>
</dbReference>
<keyword evidence="3" id="KW-1185">Reference proteome</keyword>
<accession>A0A558DE87</accession>
<reference evidence="2 3" key="1">
    <citation type="submission" date="2019-07" db="EMBL/GenBank/DDBJ databases">
        <authorList>
            <person name="Duangmal K."/>
            <person name="Teo W.F.A."/>
        </authorList>
    </citation>
    <scope>NUCLEOTIDE SEQUENCE [LARGE SCALE GENOMIC DNA]</scope>
    <source>
        <strain evidence="2 3">TBRC 6029</strain>
    </source>
</reference>
<evidence type="ECO:0000256" key="1">
    <source>
        <dbReference type="SAM" id="MobiDB-lite"/>
    </source>
</evidence>